<organism evidence="1 2">
    <name type="scientific">Phlebia brevispora</name>
    <dbReference type="NCBI Taxonomy" id="194682"/>
    <lineage>
        <taxon>Eukaryota</taxon>
        <taxon>Fungi</taxon>
        <taxon>Dikarya</taxon>
        <taxon>Basidiomycota</taxon>
        <taxon>Agaricomycotina</taxon>
        <taxon>Agaricomycetes</taxon>
        <taxon>Polyporales</taxon>
        <taxon>Meruliaceae</taxon>
        <taxon>Phlebia</taxon>
    </lineage>
</organism>
<sequence length="136" mass="14769">MLWIGSSEVPETRIGFAWKHLPKGCVVADVAGGIKSHNLALAKAHEYLSFTIQYRGAVISDAMNVPKPTTGAVYFGDMHTMEMANGVEHTVEQSHWPSEEAGLKLIKGSRTAGFHLSSLPTLCEAWFLCQIALPAC</sequence>
<reference evidence="1" key="1">
    <citation type="submission" date="2022-07" db="EMBL/GenBank/DDBJ databases">
        <title>Genome Sequence of Phlebia brevispora.</title>
        <authorList>
            <person name="Buettner E."/>
        </authorList>
    </citation>
    <scope>NUCLEOTIDE SEQUENCE</scope>
    <source>
        <strain evidence="1">MPL23</strain>
    </source>
</reference>
<proteinExistence type="predicted"/>
<accession>A0ACC1T025</accession>
<evidence type="ECO:0000313" key="2">
    <source>
        <dbReference type="Proteomes" id="UP001148662"/>
    </source>
</evidence>
<dbReference type="Proteomes" id="UP001148662">
    <property type="component" value="Unassembled WGS sequence"/>
</dbReference>
<protein>
    <submittedName>
        <fullName evidence="1">Uncharacterized protein</fullName>
    </submittedName>
</protein>
<keyword evidence="2" id="KW-1185">Reference proteome</keyword>
<evidence type="ECO:0000313" key="1">
    <source>
        <dbReference type="EMBL" id="KAJ3549965.1"/>
    </source>
</evidence>
<comment type="caution">
    <text evidence="1">The sequence shown here is derived from an EMBL/GenBank/DDBJ whole genome shotgun (WGS) entry which is preliminary data.</text>
</comment>
<name>A0ACC1T025_9APHY</name>
<gene>
    <name evidence="1" type="ORF">NM688_g5125</name>
</gene>
<dbReference type="EMBL" id="JANHOG010000916">
    <property type="protein sequence ID" value="KAJ3549965.1"/>
    <property type="molecule type" value="Genomic_DNA"/>
</dbReference>